<evidence type="ECO:0000256" key="4">
    <source>
        <dbReference type="PROSITE-ProRule" id="PRU01161"/>
    </source>
</evidence>
<dbReference type="PROSITE" id="PS51635">
    <property type="entry name" value="PNPLA"/>
    <property type="match status" value="1"/>
</dbReference>
<dbReference type="Pfam" id="PF01734">
    <property type="entry name" value="Patatin"/>
    <property type="match status" value="1"/>
</dbReference>
<evidence type="ECO:0000256" key="1">
    <source>
        <dbReference type="ARBA" id="ARBA00022801"/>
    </source>
</evidence>
<feature type="short sequence motif" description="DGA/G" evidence="4">
    <location>
        <begin position="150"/>
        <end position="152"/>
    </location>
</feature>
<proteinExistence type="predicted"/>
<dbReference type="GO" id="GO:0016787">
    <property type="term" value="F:hydrolase activity"/>
    <property type="evidence" value="ECO:0007669"/>
    <property type="project" value="UniProtKB-UniRule"/>
</dbReference>
<keyword evidence="2 4" id="KW-0442">Lipid degradation</keyword>
<evidence type="ECO:0000313" key="6">
    <source>
        <dbReference type="EMBL" id="MCF2498698.1"/>
    </source>
</evidence>
<feature type="short sequence motif" description="GXSXG" evidence="4">
    <location>
        <begin position="36"/>
        <end position="40"/>
    </location>
</feature>
<sequence>MKVGLVLSGGGARGIAHIGAIKALMEHGIKPDVISGTSSGAFIGAMLAHGYTPDEIIEMIIQTSFYPYIRFGFGANGLLHMNKLEAVLRKYIPENTFESLKTPLVVTATDIVSGEELQFRNGELAIPVLASCCIPGLFSPIRFQGRELVDGGVLNNLPVEPIMEEADFIIGIHCNPFTLDKPLKKTTELVYRSLILAMHSKTKERFKKCNLLIEPPELSKFSIFDFRKAGQLFDVGYGYTKRLLEETELEIE</sequence>
<feature type="active site" description="Proton acceptor" evidence="4">
    <location>
        <position position="150"/>
    </location>
</feature>
<comment type="caution">
    <text evidence="6">The sequence shown here is derived from an EMBL/GenBank/DDBJ whole genome shotgun (WGS) entry which is preliminary data.</text>
</comment>
<feature type="domain" description="PNPLA" evidence="5">
    <location>
        <begin position="5"/>
        <end position="163"/>
    </location>
</feature>
<gene>
    <name evidence="6" type="ORF">L0661_10285</name>
</gene>
<dbReference type="PANTHER" id="PTHR14226">
    <property type="entry name" value="NEUROPATHY TARGET ESTERASE/SWISS CHEESE D.MELANOGASTER"/>
    <property type="match status" value="1"/>
</dbReference>
<dbReference type="GO" id="GO:0016042">
    <property type="term" value="P:lipid catabolic process"/>
    <property type="evidence" value="ECO:0007669"/>
    <property type="project" value="UniProtKB-UniRule"/>
</dbReference>
<dbReference type="Proteomes" id="UP001139411">
    <property type="component" value="Unassembled WGS sequence"/>
</dbReference>
<keyword evidence="1 4" id="KW-0378">Hydrolase</keyword>
<reference evidence="6" key="1">
    <citation type="submission" date="2022-01" db="EMBL/GenBank/DDBJ databases">
        <title>Novel species in genus Dyadobacter.</title>
        <authorList>
            <person name="Ma C."/>
        </authorList>
    </citation>
    <scope>NUCLEOTIDE SEQUENCE</scope>
    <source>
        <strain evidence="6">CY357</strain>
    </source>
</reference>
<dbReference type="CDD" id="cd07205">
    <property type="entry name" value="Pat_PNPLA6_PNPLA7_NTE1_like"/>
    <property type="match status" value="1"/>
</dbReference>
<dbReference type="InterPro" id="IPR016035">
    <property type="entry name" value="Acyl_Trfase/lysoPLipase"/>
</dbReference>
<dbReference type="InterPro" id="IPR002641">
    <property type="entry name" value="PNPLA_dom"/>
</dbReference>
<evidence type="ECO:0000313" key="7">
    <source>
        <dbReference type="Proteomes" id="UP001139411"/>
    </source>
</evidence>
<dbReference type="RefSeq" id="WP_235177706.1">
    <property type="nucleotide sequence ID" value="NZ_JAKFFV010000005.1"/>
</dbReference>
<protein>
    <submittedName>
        <fullName evidence="6">Patatin-like phospholipase family protein</fullName>
    </submittedName>
</protein>
<evidence type="ECO:0000256" key="3">
    <source>
        <dbReference type="ARBA" id="ARBA00023098"/>
    </source>
</evidence>
<dbReference type="SUPFAM" id="SSF52151">
    <property type="entry name" value="FabD/lysophospholipase-like"/>
    <property type="match status" value="1"/>
</dbReference>
<dbReference type="EMBL" id="JAKFFV010000005">
    <property type="protein sequence ID" value="MCF2498698.1"/>
    <property type="molecule type" value="Genomic_DNA"/>
</dbReference>
<keyword evidence="3 4" id="KW-0443">Lipid metabolism</keyword>
<evidence type="ECO:0000259" key="5">
    <source>
        <dbReference type="PROSITE" id="PS51635"/>
    </source>
</evidence>
<feature type="active site" description="Nucleophile" evidence="4">
    <location>
        <position position="38"/>
    </location>
</feature>
<dbReference type="PANTHER" id="PTHR14226:SF29">
    <property type="entry name" value="NEUROPATHY TARGET ESTERASE SWS"/>
    <property type="match status" value="1"/>
</dbReference>
<dbReference type="Gene3D" id="3.40.1090.10">
    <property type="entry name" value="Cytosolic phospholipase A2 catalytic domain"/>
    <property type="match status" value="1"/>
</dbReference>
<feature type="short sequence motif" description="GXGXXG" evidence="4">
    <location>
        <begin position="9"/>
        <end position="14"/>
    </location>
</feature>
<organism evidence="6 7">
    <name type="scientific">Dyadobacter chenhuakuii</name>
    <dbReference type="NCBI Taxonomy" id="2909339"/>
    <lineage>
        <taxon>Bacteria</taxon>
        <taxon>Pseudomonadati</taxon>
        <taxon>Bacteroidota</taxon>
        <taxon>Cytophagia</taxon>
        <taxon>Cytophagales</taxon>
        <taxon>Spirosomataceae</taxon>
        <taxon>Dyadobacter</taxon>
    </lineage>
</organism>
<dbReference type="InterPro" id="IPR050301">
    <property type="entry name" value="NTE"/>
</dbReference>
<name>A0A9X1TTU5_9BACT</name>
<evidence type="ECO:0000256" key="2">
    <source>
        <dbReference type="ARBA" id="ARBA00022963"/>
    </source>
</evidence>
<accession>A0A9X1TTU5</accession>
<dbReference type="AlphaFoldDB" id="A0A9X1TTU5"/>